<comment type="catalytic activity">
    <reaction evidence="9">
        <text>S-methyl-5'-thioadenosine + phosphate = 5-(methylsulfanyl)-alpha-D-ribose 1-phosphate + adenine</text>
        <dbReference type="Rhea" id="RHEA:11852"/>
        <dbReference type="ChEBI" id="CHEBI:16708"/>
        <dbReference type="ChEBI" id="CHEBI:17509"/>
        <dbReference type="ChEBI" id="CHEBI:43474"/>
        <dbReference type="ChEBI" id="CHEBI:58533"/>
        <dbReference type="EC" id="2.4.2.28"/>
    </reaction>
    <physiologicalReaction direction="left-to-right" evidence="9">
        <dbReference type="Rhea" id="RHEA:11853"/>
    </physiologicalReaction>
</comment>
<dbReference type="InterPro" id="IPR003730">
    <property type="entry name" value="Cu_polyphenol_OxRdtase"/>
</dbReference>
<comment type="catalytic activity">
    <reaction evidence="8">
        <text>adenosine + phosphate = alpha-D-ribose 1-phosphate + adenine</text>
        <dbReference type="Rhea" id="RHEA:27642"/>
        <dbReference type="ChEBI" id="CHEBI:16335"/>
        <dbReference type="ChEBI" id="CHEBI:16708"/>
        <dbReference type="ChEBI" id="CHEBI:43474"/>
        <dbReference type="ChEBI" id="CHEBI:57720"/>
        <dbReference type="EC" id="2.4.2.1"/>
    </reaction>
    <physiologicalReaction direction="left-to-right" evidence="8">
        <dbReference type="Rhea" id="RHEA:27643"/>
    </physiologicalReaction>
</comment>
<evidence type="ECO:0000256" key="10">
    <source>
        <dbReference type="RuleBase" id="RU361274"/>
    </source>
</evidence>
<evidence type="ECO:0000256" key="7">
    <source>
        <dbReference type="ARBA" id="ARBA00047989"/>
    </source>
</evidence>
<dbReference type="PANTHER" id="PTHR30616">
    <property type="entry name" value="UNCHARACTERIZED PROTEIN YFIH"/>
    <property type="match status" value="1"/>
</dbReference>
<comment type="catalytic activity">
    <reaction evidence="1">
        <text>inosine + phosphate = alpha-D-ribose 1-phosphate + hypoxanthine</text>
        <dbReference type="Rhea" id="RHEA:27646"/>
        <dbReference type="ChEBI" id="CHEBI:17368"/>
        <dbReference type="ChEBI" id="CHEBI:17596"/>
        <dbReference type="ChEBI" id="CHEBI:43474"/>
        <dbReference type="ChEBI" id="CHEBI:57720"/>
        <dbReference type="EC" id="2.4.2.1"/>
    </reaction>
    <physiologicalReaction direction="left-to-right" evidence="1">
        <dbReference type="Rhea" id="RHEA:27647"/>
    </physiologicalReaction>
</comment>
<keyword evidence="5" id="KW-0378">Hydrolase</keyword>
<evidence type="ECO:0000313" key="11">
    <source>
        <dbReference type="EMBL" id="MCI2283152.1"/>
    </source>
</evidence>
<evidence type="ECO:0000256" key="3">
    <source>
        <dbReference type="ARBA" id="ARBA00022679"/>
    </source>
</evidence>
<evidence type="ECO:0000256" key="2">
    <source>
        <dbReference type="ARBA" id="ARBA00007353"/>
    </source>
</evidence>
<dbReference type="CDD" id="cd16833">
    <property type="entry name" value="YfiH"/>
    <property type="match status" value="1"/>
</dbReference>
<dbReference type="SUPFAM" id="SSF64438">
    <property type="entry name" value="CNF1/YfiH-like putative cysteine hydrolases"/>
    <property type="match status" value="1"/>
</dbReference>
<name>A0ABS9X071_9GAMM</name>
<dbReference type="NCBIfam" id="TIGR00726">
    <property type="entry name" value="peptidoglycan editing factor PgeF"/>
    <property type="match status" value="1"/>
</dbReference>
<evidence type="ECO:0000256" key="4">
    <source>
        <dbReference type="ARBA" id="ARBA00022723"/>
    </source>
</evidence>
<evidence type="ECO:0000256" key="6">
    <source>
        <dbReference type="ARBA" id="ARBA00022833"/>
    </source>
</evidence>
<keyword evidence="3" id="KW-0808">Transferase</keyword>
<keyword evidence="4" id="KW-0479">Metal-binding</keyword>
<dbReference type="Gene3D" id="3.60.140.10">
    <property type="entry name" value="CNF1/YfiH-like putative cysteine hydrolases"/>
    <property type="match status" value="1"/>
</dbReference>
<accession>A0ABS9X071</accession>
<keyword evidence="6" id="KW-0862">Zinc</keyword>
<evidence type="ECO:0000256" key="1">
    <source>
        <dbReference type="ARBA" id="ARBA00000553"/>
    </source>
</evidence>
<dbReference type="EMBL" id="JAKKSL010000001">
    <property type="protein sequence ID" value="MCI2283152.1"/>
    <property type="molecule type" value="Genomic_DNA"/>
</dbReference>
<dbReference type="PANTHER" id="PTHR30616:SF2">
    <property type="entry name" value="PURINE NUCLEOSIDE PHOSPHORYLASE LACC1"/>
    <property type="match status" value="1"/>
</dbReference>
<dbReference type="InterPro" id="IPR011324">
    <property type="entry name" value="Cytotoxic_necrot_fac-like_cat"/>
</dbReference>
<comment type="caution">
    <text evidence="11">The sequence shown here is derived from an EMBL/GenBank/DDBJ whole genome shotgun (WGS) entry which is preliminary data.</text>
</comment>
<sequence length="272" mass="30884">MRQKSINYNMQQEVDSAIEQVQWPICSLRDKKRINDHVFALQTTRVSPKEYVNDLSSPYRYFNLGLHVGDCAKHVEKNRQYIQTLFPTNIKIQWFKQVHGNEVAEVSQVSSHNITADAAVTREKDIGLAIMTADCLPILLVSKLGDEIAAIHGGWRPLVANIINNTLEKMKTKPTDLYAWLGPCISQKNFEVGHEVKAQFVEQDEGFSLAFKVSVNGKYLADLHHIARLQLENLGIQQISTLPECTYANTDKYYSYRKNAVTGRMATVICLK</sequence>
<dbReference type="Pfam" id="PF02578">
    <property type="entry name" value="Cu-oxidase_4"/>
    <property type="match status" value="1"/>
</dbReference>
<evidence type="ECO:0000256" key="9">
    <source>
        <dbReference type="ARBA" id="ARBA00049893"/>
    </source>
</evidence>
<keyword evidence="12" id="KW-1185">Reference proteome</keyword>
<organism evidence="11 12">
    <name type="scientific">Colwellia maritima</name>
    <dbReference type="NCBI Taxonomy" id="2912588"/>
    <lineage>
        <taxon>Bacteria</taxon>
        <taxon>Pseudomonadati</taxon>
        <taxon>Pseudomonadota</taxon>
        <taxon>Gammaproteobacteria</taxon>
        <taxon>Alteromonadales</taxon>
        <taxon>Colwelliaceae</taxon>
        <taxon>Colwellia</taxon>
    </lineage>
</organism>
<dbReference type="RefSeq" id="WP_242284384.1">
    <property type="nucleotide sequence ID" value="NZ_JAKKSL010000001.1"/>
</dbReference>
<gene>
    <name evidence="11" type="primary">pgeF</name>
    <name evidence="11" type="ORF">L3081_06775</name>
</gene>
<reference evidence="11" key="1">
    <citation type="submission" date="2022-01" db="EMBL/GenBank/DDBJ databases">
        <title>Colwellia maritima, isolated from seawater.</title>
        <authorList>
            <person name="Kristyanto S."/>
            <person name="Jung J."/>
            <person name="Jeon C.O."/>
        </authorList>
    </citation>
    <scope>NUCLEOTIDE SEQUENCE</scope>
    <source>
        <strain evidence="11">MSW7</strain>
    </source>
</reference>
<evidence type="ECO:0000256" key="8">
    <source>
        <dbReference type="ARBA" id="ARBA00048968"/>
    </source>
</evidence>
<dbReference type="InterPro" id="IPR038371">
    <property type="entry name" value="Cu_polyphenol_OxRdtase_sf"/>
</dbReference>
<comment type="similarity">
    <text evidence="2 10">Belongs to the purine nucleoside phosphorylase YfiH/LACC1 family.</text>
</comment>
<comment type="catalytic activity">
    <reaction evidence="7">
        <text>adenosine + H2O + H(+) = inosine + NH4(+)</text>
        <dbReference type="Rhea" id="RHEA:24408"/>
        <dbReference type="ChEBI" id="CHEBI:15377"/>
        <dbReference type="ChEBI" id="CHEBI:15378"/>
        <dbReference type="ChEBI" id="CHEBI:16335"/>
        <dbReference type="ChEBI" id="CHEBI:17596"/>
        <dbReference type="ChEBI" id="CHEBI:28938"/>
        <dbReference type="EC" id="3.5.4.4"/>
    </reaction>
    <physiologicalReaction direction="left-to-right" evidence="7">
        <dbReference type="Rhea" id="RHEA:24409"/>
    </physiologicalReaction>
</comment>
<protein>
    <recommendedName>
        <fullName evidence="10">Purine nucleoside phosphorylase</fullName>
    </recommendedName>
</protein>
<dbReference type="Proteomes" id="UP001139646">
    <property type="component" value="Unassembled WGS sequence"/>
</dbReference>
<evidence type="ECO:0000313" key="12">
    <source>
        <dbReference type="Proteomes" id="UP001139646"/>
    </source>
</evidence>
<evidence type="ECO:0000256" key="5">
    <source>
        <dbReference type="ARBA" id="ARBA00022801"/>
    </source>
</evidence>
<proteinExistence type="inferred from homology"/>